<sequence length="106" mass="11960">MSIDPRKVVSPKSRLNSLFKIIKWTQDWSLALGVWDNNRALLIRWNGDADHALGSPASHGYPTWFVLPKDMEFSTLSLVEEPNRSSAAAWLNADRDVEWKDPVPAG</sequence>
<gene>
    <name evidence="1" type="ORF">J2792_000185</name>
</gene>
<dbReference type="RefSeq" id="WP_133726751.1">
    <property type="nucleotide sequence ID" value="NZ_JAVDRD010000001.1"/>
</dbReference>
<proteinExistence type="predicted"/>
<keyword evidence="2" id="KW-1185">Reference proteome</keyword>
<accession>A0ABU1MG78</accession>
<protein>
    <submittedName>
        <fullName evidence="1">Uncharacterized protein</fullName>
    </submittedName>
</protein>
<evidence type="ECO:0000313" key="2">
    <source>
        <dbReference type="Proteomes" id="UP001184150"/>
    </source>
</evidence>
<evidence type="ECO:0000313" key="1">
    <source>
        <dbReference type="EMBL" id="MDR6509345.1"/>
    </source>
</evidence>
<organism evidence="1 2">
    <name type="scientific">Novosphingobium capsulatum</name>
    <dbReference type="NCBI Taxonomy" id="13688"/>
    <lineage>
        <taxon>Bacteria</taxon>
        <taxon>Pseudomonadati</taxon>
        <taxon>Pseudomonadota</taxon>
        <taxon>Alphaproteobacteria</taxon>
        <taxon>Sphingomonadales</taxon>
        <taxon>Sphingomonadaceae</taxon>
        <taxon>Novosphingobium</taxon>
    </lineage>
</organism>
<dbReference type="Proteomes" id="UP001184150">
    <property type="component" value="Unassembled WGS sequence"/>
</dbReference>
<reference evidence="1 2" key="1">
    <citation type="submission" date="2023-07" db="EMBL/GenBank/DDBJ databases">
        <title>Sorghum-associated microbial communities from plants grown in Nebraska, USA.</title>
        <authorList>
            <person name="Schachtman D."/>
        </authorList>
    </citation>
    <scope>NUCLEOTIDE SEQUENCE [LARGE SCALE GENOMIC DNA]</scope>
    <source>
        <strain evidence="1 2">DS1027</strain>
    </source>
</reference>
<comment type="caution">
    <text evidence="1">The sequence shown here is derived from an EMBL/GenBank/DDBJ whole genome shotgun (WGS) entry which is preliminary data.</text>
</comment>
<dbReference type="EMBL" id="JAVDRD010000001">
    <property type="protein sequence ID" value="MDR6509345.1"/>
    <property type="molecule type" value="Genomic_DNA"/>
</dbReference>
<name>A0ABU1MG78_9SPHN</name>